<evidence type="ECO:0000256" key="2">
    <source>
        <dbReference type="ARBA" id="ARBA00023125"/>
    </source>
</evidence>
<dbReference type="Proteomes" id="UP000324897">
    <property type="component" value="Chromosome 4"/>
</dbReference>
<evidence type="ECO:0000313" key="7">
    <source>
        <dbReference type="Proteomes" id="UP000324897"/>
    </source>
</evidence>
<sequence length="223" mass="24361">MAAAAEAAMESLPPGVYFNPSSEECVTDYLLPWARGERLPETGQYIHEQSVYAQGPDALRRARAPGTTRAFEPKWYFLSRRNRRGGRAVATGGSWAVEQKQRVLLEAGGDDGDVPCGGTRKSYGFFVGKKKKKTPWLMEEFTAGDSGGGEEEEDSEEVPVLCRVYVSPRATTDEKRAIFGEDGVAVDANKKKKPERVVIPADHFDALKNLLTARVSTGASCCP</sequence>
<comment type="caution">
    <text evidence="6">The sequence shown here is derived from an EMBL/GenBank/DDBJ whole genome shotgun (WGS) entry which is preliminary data.</text>
</comment>
<accession>A0A5J9VVU6</accession>
<dbReference type="AlphaFoldDB" id="A0A5J9VVU6"/>
<keyword evidence="2" id="KW-0238">DNA-binding</keyword>
<feature type="non-terminal residue" evidence="6">
    <location>
        <position position="1"/>
    </location>
</feature>
<dbReference type="InterPro" id="IPR003441">
    <property type="entry name" value="NAC-dom"/>
</dbReference>
<keyword evidence="4" id="KW-0539">Nucleus</keyword>
<dbReference type="Gramene" id="TVU39725">
    <property type="protein sequence ID" value="TVU39725"/>
    <property type="gene ID" value="EJB05_13163"/>
</dbReference>
<dbReference type="PROSITE" id="PS51005">
    <property type="entry name" value="NAC"/>
    <property type="match status" value="1"/>
</dbReference>
<gene>
    <name evidence="6" type="ORF">EJB05_13163</name>
</gene>
<feature type="domain" description="NAC" evidence="5">
    <location>
        <begin position="12"/>
        <end position="167"/>
    </location>
</feature>
<proteinExistence type="predicted"/>
<keyword evidence="1" id="KW-0805">Transcription regulation</keyword>
<dbReference type="GO" id="GO:0006355">
    <property type="term" value="P:regulation of DNA-templated transcription"/>
    <property type="evidence" value="ECO:0007669"/>
    <property type="project" value="InterPro"/>
</dbReference>
<reference evidence="6 7" key="1">
    <citation type="journal article" date="2019" name="Sci. Rep.">
        <title>A high-quality genome of Eragrostis curvula grass provides insights into Poaceae evolution and supports new strategies to enhance forage quality.</title>
        <authorList>
            <person name="Carballo J."/>
            <person name="Santos B.A.C.M."/>
            <person name="Zappacosta D."/>
            <person name="Garbus I."/>
            <person name="Selva J.P."/>
            <person name="Gallo C.A."/>
            <person name="Diaz A."/>
            <person name="Albertini E."/>
            <person name="Caccamo M."/>
            <person name="Echenique V."/>
        </authorList>
    </citation>
    <scope>NUCLEOTIDE SEQUENCE [LARGE SCALE GENOMIC DNA]</scope>
    <source>
        <strain evidence="7">cv. Victoria</strain>
        <tissue evidence="6">Leaf</tissue>
    </source>
</reference>
<evidence type="ECO:0000256" key="3">
    <source>
        <dbReference type="ARBA" id="ARBA00023163"/>
    </source>
</evidence>
<dbReference type="InterPro" id="IPR036093">
    <property type="entry name" value="NAC_dom_sf"/>
</dbReference>
<organism evidence="6 7">
    <name type="scientific">Eragrostis curvula</name>
    <name type="common">weeping love grass</name>
    <dbReference type="NCBI Taxonomy" id="38414"/>
    <lineage>
        <taxon>Eukaryota</taxon>
        <taxon>Viridiplantae</taxon>
        <taxon>Streptophyta</taxon>
        <taxon>Embryophyta</taxon>
        <taxon>Tracheophyta</taxon>
        <taxon>Spermatophyta</taxon>
        <taxon>Magnoliopsida</taxon>
        <taxon>Liliopsida</taxon>
        <taxon>Poales</taxon>
        <taxon>Poaceae</taxon>
        <taxon>PACMAD clade</taxon>
        <taxon>Chloridoideae</taxon>
        <taxon>Eragrostideae</taxon>
        <taxon>Eragrostidinae</taxon>
        <taxon>Eragrostis</taxon>
    </lineage>
</organism>
<dbReference type="PANTHER" id="PTHR31719:SF243">
    <property type="entry name" value="NAC DOMAIN-CONTAINING PROTEIN"/>
    <property type="match status" value="1"/>
</dbReference>
<dbReference type="SUPFAM" id="SSF101941">
    <property type="entry name" value="NAC domain"/>
    <property type="match status" value="1"/>
</dbReference>
<protein>
    <recommendedName>
        <fullName evidence="5">NAC domain-containing protein</fullName>
    </recommendedName>
</protein>
<dbReference type="Gene3D" id="2.170.150.80">
    <property type="entry name" value="NAC domain"/>
    <property type="match status" value="1"/>
</dbReference>
<dbReference type="PANTHER" id="PTHR31719">
    <property type="entry name" value="NAC TRANSCRIPTION FACTOR 56"/>
    <property type="match status" value="1"/>
</dbReference>
<dbReference type="Pfam" id="PF02365">
    <property type="entry name" value="NAM"/>
    <property type="match status" value="1"/>
</dbReference>
<dbReference type="OrthoDB" id="673859at2759"/>
<keyword evidence="3" id="KW-0804">Transcription</keyword>
<dbReference type="GO" id="GO:0003677">
    <property type="term" value="F:DNA binding"/>
    <property type="evidence" value="ECO:0007669"/>
    <property type="project" value="UniProtKB-KW"/>
</dbReference>
<name>A0A5J9VVU6_9POAL</name>
<evidence type="ECO:0000256" key="4">
    <source>
        <dbReference type="ARBA" id="ARBA00023242"/>
    </source>
</evidence>
<keyword evidence="7" id="KW-1185">Reference proteome</keyword>
<evidence type="ECO:0000256" key="1">
    <source>
        <dbReference type="ARBA" id="ARBA00023015"/>
    </source>
</evidence>
<evidence type="ECO:0000313" key="6">
    <source>
        <dbReference type="EMBL" id="TVU39725.1"/>
    </source>
</evidence>
<dbReference type="EMBL" id="RWGY01000007">
    <property type="protein sequence ID" value="TVU39725.1"/>
    <property type="molecule type" value="Genomic_DNA"/>
</dbReference>
<evidence type="ECO:0000259" key="5">
    <source>
        <dbReference type="PROSITE" id="PS51005"/>
    </source>
</evidence>